<evidence type="ECO:0000256" key="4">
    <source>
        <dbReference type="ARBA" id="ARBA00022989"/>
    </source>
</evidence>
<feature type="transmembrane region" description="Helical" evidence="6">
    <location>
        <begin position="22"/>
        <end position="43"/>
    </location>
</feature>
<dbReference type="InterPro" id="IPR020846">
    <property type="entry name" value="MFS_dom"/>
</dbReference>
<keyword evidence="5 6" id="KW-0472">Membrane</keyword>
<dbReference type="PROSITE" id="PS50850">
    <property type="entry name" value="MFS"/>
    <property type="match status" value="1"/>
</dbReference>
<feature type="transmembrane region" description="Helical" evidence="6">
    <location>
        <begin position="279"/>
        <end position="298"/>
    </location>
</feature>
<dbReference type="PANTHER" id="PTHR43124">
    <property type="entry name" value="PURINE EFFLUX PUMP PBUE"/>
    <property type="match status" value="1"/>
</dbReference>
<feature type="transmembrane region" description="Helical" evidence="6">
    <location>
        <begin position="146"/>
        <end position="167"/>
    </location>
</feature>
<gene>
    <name evidence="8" type="ORF">GA0074704_0978</name>
</gene>
<comment type="subcellular location">
    <subcellularLocation>
        <location evidence="1">Cell membrane</location>
        <topology evidence="1">Multi-pass membrane protein</topology>
    </subcellularLocation>
</comment>
<keyword evidence="2" id="KW-1003">Cell membrane</keyword>
<keyword evidence="3 6" id="KW-0812">Transmembrane</keyword>
<evidence type="ECO:0000259" key="7">
    <source>
        <dbReference type="PROSITE" id="PS50850"/>
    </source>
</evidence>
<feature type="transmembrane region" description="Helical" evidence="6">
    <location>
        <begin position="369"/>
        <end position="391"/>
    </location>
</feature>
<name>A0A1C5H331_9ACTN</name>
<dbReference type="AlphaFoldDB" id="A0A1C5H331"/>
<dbReference type="GO" id="GO:0022857">
    <property type="term" value="F:transmembrane transporter activity"/>
    <property type="evidence" value="ECO:0007669"/>
    <property type="project" value="InterPro"/>
</dbReference>
<protein>
    <submittedName>
        <fullName evidence="8">Predicted arabinose efflux permease, MFS family</fullName>
    </submittedName>
</protein>
<proteinExistence type="predicted"/>
<feature type="domain" description="Major facilitator superfamily (MFS) profile" evidence="7">
    <location>
        <begin position="213"/>
        <end position="393"/>
    </location>
</feature>
<feature type="transmembrane region" description="Helical" evidence="6">
    <location>
        <begin position="173"/>
        <end position="191"/>
    </location>
</feature>
<evidence type="ECO:0000256" key="1">
    <source>
        <dbReference type="ARBA" id="ARBA00004651"/>
    </source>
</evidence>
<evidence type="ECO:0000256" key="5">
    <source>
        <dbReference type="ARBA" id="ARBA00023136"/>
    </source>
</evidence>
<dbReference type="SUPFAM" id="SSF103473">
    <property type="entry name" value="MFS general substrate transporter"/>
    <property type="match status" value="1"/>
</dbReference>
<dbReference type="InterPro" id="IPR050189">
    <property type="entry name" value="MFS_Efflux_Transporters"/>
</dbReference>
<accession>A0A1C5H331</accession>
<feature type="transmembrane region" description="Helical" evidence="6">
    <location>
        <begin position="247"/>
        <end position="267"/>
    </location>
</feature>
<evidence type="ECO:0000256" key="6">
    <source>
        <dbReference type="SAM" id="Phobius"/>
    </source>
</evidence>
<feature type="transmembrane region" description="Helical" evidence="6">
    <location>
        <begin position="212"/>
        <end position="235"/>
    </location>
</feature>
<dbReference type="EMBL" id="LT607751">
    <property type="protein sequence ID" value="SCG40446.1"/>
    <property type="molecule type" value="Genomic_DNA"/>
</dbReference>
<evidence type="ECO:0000313" key="9">
    <source>
        <dbReference type="Proteomes" id="UP000198210"/>
    </source>
</evidence>
<dbReference type="PANTHER" id="PTHR43124:SF3">
    <property type="entry name" value="CHLORAMPHENICOL EFFLUX PUMP RV0191"/>
    <property type="match status" value="1"/>
</dbReference>
<feature type="transmembrane region" description="Helical" evidence="6">
    <location>
        <begin position="111"/>
        <end position="134"/>
    </location>
</feature>
<dbReference type="Proteomes" id="UP000198210">
    <property type="component" value="Chromosome I"/>
</dbReference>
<organism evidence="8 9">
    <name type="scientific">Micromonospora siamensis</name>
    <dbReference type="NCBI Taxonomy" id="299152"/>
    <lineage>
        <taxon>Bacteria</taxon>
        <taxon>Bacillati</taxon>
        <taxon>Actinomycetota</taxon>
        <taxon>Actinomycetes</taxon>
        <taxon>Micromonosporales</taxon>
        <taxon>Micromonosporaceae</taxon>
        <taxon>Micromonospora</taxon>
    </lineage>
</organism>
<dbReference type="InterPro" id="IPR011701">
    <property type="entry name" value="MFS"/>
</dbReference>
<dbReference type="InterPro" id="IPR036259">
    <property type="entry name" value="MFS_trans_sf"/>
</dbReference>
<sequence>MTDTALAAPAGSAPPRPVRASAGAIAVTIACVVPVFLVGGLAVQMGHDLRFSPAGLGLAVSVYFGVSALASVPSGALVERYGPAVVARAGILLSAGSLLAVAGLARSYPMLVVLLGLSAGANALGQLASNAALAAHVPTRRQGLSFGVKQAAIPVSTLLAGAAVPAVALTVGWRWAFVAAAVLALAALPVVPDGSGRARRSTGGRPAGRATAALVVVGLAATLAAAAANALGTFVVDSSATRGLSPALAGLTLTLGSAVCVAARVGAGWLADRRESGHVALIAGMLVVGAGGLALLAVAGPTPLVAGVVLGFGLGWAWPGLMNFAVVRLHPQAPAAATSITQTGVYAGGCLGPLGLGAAAGHLGYPTMWLIAAAAMLLAALFMLTGSRLLARP</sequence>
<keyword evidence="9" id="KW-1185">Reference proteome</keyword>
<dbReference type="Pfam" id="PF07690">
    <property type="entry name" value="MFS_1"/>
    <property type="match status" value="1"/>
</dbReference>
<dbReference type="RefSeq" id="WP_088969382.1">
    <property type="nucleotide sequence ID" value="NZ_JBHLYF010000044.1"/>
</dbReference>
<dbReference type="Gene3D" id="1.20.1250.20">
    <property type="entry name" value="MFS general substrate transporter like domains"/>
    <property type="match status" value="2"/>
</dbReference>
<feature type="transmembrane region" description="Helical" evidence="6">
    <location>
        <begin position="85"/>
        <end position="105"/>
    </location>
</feature>
<evidence type="ECO:0000313" key="8">
    <source>
        <dbReference type="EMBL" id="SCG40446.1"/>
    </source>
</evidence>
<feature type="transmembrane region" description="Helical" evidence="6">
    <location>
        <begin position="345"/>
        <end position="363"/>
    </location>
</feature>
<reference evidence="8 9" key="1">
    <citation type="submission" date="2016-06" db="EMBL/GenBank/DDBJ databases">
        <authorList>
            <person name="Kjaerup R.B."/>
            <person name="Dalgaard T.S."/>
            <person name="Juul-Madsen H.R."/>
        </authorList>
    </citation>
    <scope>NUCLEOTIDE SEQUENCE [LARGE SCALE GENOMIC DNA]</scope>
    <source>
        <strain evidence="8 9">DSM 45097</strain>
    </source>
</reference>
<dbReference type="GO" id="GO:0005886">
    <property type="term" value="C:plasma membrane"/>
    <property type="evidence" value="ECO:0007669"/>
    <property type="project" value="UniProtKB-SubCell"/>
</dbReference>
<evidence type="ECO:0000256" key="3">
    <source>
        <dbReference type="ARBA" id="ARBA00022692"/>
    </source>
</evidence>
<evidence type="ECO:0000256" key="2">
    <source>
        <dbReference type="ARBA" id="ARBA00022475"/>
    </source>
</evidence>
<feature type="transmembrane region" description="Helical" evidence="6">
    <location>
        <begin position="304"/>
        <end position="324"/>
    </location>
</feature>
<feature type="transmembrane region" description="Helical" evidence="6">
    <location>
        <begin position="55"/>
        <end position="78"/>
    </location>
</feature>
<keyword evidence="4 6" id="KW-1133">Transmembrane helix</keyword>